<reference evidence="7" key="1">
    <citation type="submission" date="2023-02" db="EMBL/GenBank/DDBJ databases">
        <title>Complete Genome Sequence of Bacillus cereus sensu lato isolate BC38B from pepper closely related to the Bacillus anthracis clade.</title>
        <authorList>
            <person name="Abdelli M."/>
            <person name="Cerar Kisek T."/>
            <person name="Falaise C."/>
            <person name="Cumont A."/>
            <person name="Giraud M."/>
            <person name="Chatoux J."/>
            <person name="Rogee S."/>
            <person name="Dadvisard M."/>
            <person name="Larigauderie G."/>
            <person name="Raynaud F."/>
            <person name="Godic Torkar K."/>
            <person name="Ramisse V."/>
        </authorList>
    </citation>
    <scope>NUCLEOTIDE SEQUENCE</scope>
    <source>
        <strain evidence="7">BC38B</strain>
    </source>
</reference>
<dbReference type="Pfam" id="PF01098">
    <property type="entry name" value="FTSW_RODA_SPOVE"/>
    <property type="match status" value="1"/>
</dbReference>
<evidence type="ECO:0000256" key="6">
    <source>
        <dbReference type="SAM" id="Phobius"/>
    </source>
</evidence>
<feature type="transmembrane region" description="Helical" evidence="6">
    <location>
        <begin position="313"/>
        <end position="335"/>
    </location>
</feature>
<dbReference type="PANTHER" id="PTHR30474">
    <property type="entry name" value="CELL CYCLE PROTEIN"/>
    <property type="match status" value="1"/>
</dbReference>
<organism evidence="7 8">
    <name type="scientific">Bacillus cereus</name>
    <dbReference type="NCBI Taxonomy" id="1396"/>
    <lineage>
        <taxon>Bacteria</taxon>
        <taxon>Bacillati</taxon>
        <taxon>Bacillota</taxon>
        <taxon>Bacilli</taxon>
        <taxon>Bacillales</taxon>
        <taxon>Bacillaceae</taxon>
        <taxon>Bacillus</taxon>
        <taxon>Bacillus cereus group</taxon>
    </lineage>
</organism>
<evidence type="ECO:0000256" key="2">
    <source>
        <dbReference type="ARBA" id="ARBA00022692"/>
    </source>
</evidence>
<dbReference type="RefSeq" id="WP_001034633.1">
    <property type="nucleotide sequence ID" value="NZ_CP109872.2"/>
</dbReference>
<feature type="transmembrane region" description="Helical" evidence="6">
    <location>
        <begin position="137"/>
        <end position="158"/>
    </location>
</feature>
<feature type="transmembrane region" description="Helical" evidence="6">
    <location>
        <begin position="164"/>
        <end position="185"/>
    </location>
</feature>
<feature type="transmembrane region" description="Helical" evidence="6">
    <location>
        <begin position="78"/>
        <end position="99"/>
    </location>
</feature>
<keyword evidence="4 6" id="KW-1133">Transmembrane helix</keyword>
<dbReference type="PANTHER" id="PTHR30474:SF1">
    <property type="entry name" value="PEPTIDOGLYCAN GLYCOSYLTRANSFERASE MRDB"/>
    <property type="match status" value="1"/>
</dbReference>
<keyword evidence="5 6" id="KW-0472">Membrane</keyword>
<keyword evidence="2 6" id="KW-0812">Transmembrane</keyword>
<evidence type="ECO:0000313" key="8">
    <source>
        <dbReference type="Proteomes" id="UP001163707"/>
    </source>
</evidence>
<dbReference type="GO" id="GO:0015648">
    <property type="term" value="F:lipid-linked peptidoglycan transporter activity"/>
    <property type="evidence" value="ECO:0007669"/>
    <property type="project" value="TreeGrafter"/>
</dbReference>
<comment type="subcellular location">
    <subcellularLocation>
        <location evidence="1">Membrane</location>
        <topology evidence="1">Multi-pass membrane protein</topology>
    </subcellularLocation>
</comment>
<sequence>MNKKGERFLKEVTNHIKSKEAKDLVATELNFHLKQAKNMWMDKGLSEEVAEDKAVKQMGSPIKLGQELNKLHKPKVDWFLLILLVAAMGLGFLPIIALGHTNDLLMNKIIFVTLGIATAIGMMLLDYRKLERLGWLFYTIGILILLMIKYFPTAFLIGEPLIKIGFITIDCLMTIPFFFLAWASFFNNSRLKFIHLLMLYVFSLYLFSTMVPTFIYITMVFVMLWWSKLGKKTAWLITFLPILPFVIRDLFSWSAVKEYRMARILGFLNPAHDQWYLRLKEAMSSAGWFGTYGNIKSIPATHTDFVFASLTYYYGYVLTLILVVILSLFAVRIMNIAYKINDGYGKLLLVGGVTLFVFHFIYNVGMILGLLPRASISLPFISYGLIPTLFHAFIMGIVLSVYRRKDIPARKSA</sequence>
<dbReference type="AlphaFoldDB" id="A0AAE9P830"/>
<accession>A0AAE9P830</accession>
<dbReference type="Proteomes" id="UP001163707">
    <property type="component" value="Chromosome"/>
</dbReference>
<feature type="transmembrane region" description="Helical" evidence="6">
    <location>
        <begin position="105"/>
        <end position="125"/>
    </location>
</feature>
<gene>
    <name evidence="7" type="ORF">OK229_15070</name>
</gene>
<evidence type="ECO:0000256" key="4">
    <source>
        <dbReference type="ARBA" id="ARBA00022989"/>
    </source>
</evidence>
<dbReference type="InterPro" id="IPR047928">
    <property type="entry name" value="Perm_prefix_1"/>
</dbReference>
<keyword evidence="3" id="KW-0133">Cell shape</keyword>
<evidence type="ECO:0000256" key="5">
    <source>
        <dbReference type="ARBA" id="ARBA00023136"/>
    </source>
</evidence>
<name>A0AAE9P830_BACCE</name>
<dbReference type="NCBIfam" id="NF038403">
    <property type="entry name" value="perm_prefix_1"/>
    <property type="match status" value="1"/>
</dbReference>
<dbReference type="GO" id="GO:0051301">
    <property type="term" value="P:cell division"/>
    <property type="evidence" value="ECO:0007669"/>
    <property type="project" value="InterPro"/>
</dbReference>
<dbReference type="GO" id="GO:0005886">
    <property type="term" value="C:plasma membrane"/>
    <property type="evidence" value="ECO:0007669"/>
    <property type="project" value="TreeGrafter"/>
</dbReference>
<proteinExistence type="predicted"/>
<feature type="transmembrane region" description="Helical" evidence="6">
    <location>
        <begin position="380"/>
        <end position="402"/>
    </location>
</feature>
<evidence type="ECO:0000313" key="7">
    <source>
        <dbReference type="EMBL" id="UYW67112.1"/>
    </source>
</evidence>
<evidence type="ECO:0000256" key="3">
    <source>
        <dbReference type="ARBA" id="ARBA00022960"/>
    </source>
</evidence>
<dbReference type="InterPro" id="IPR001182">
    <property type="entry name" value="FtsW/RodA"/>
</dbReference>
<feature type="transmembrane region" description="Helical" evidence="6">
    <location>
        <begin position="197"/>
        <end position="227"/>
    </location>
</feature>
<evidence type="ECO:0000256" key="1">
    <source>
        <dbReference type="ARBA" id="ARBA00004141"/>
    </source>
</evidence>
<protein>
    <submittedName>
        <fullName evidence="7">FtsW/RodA/SpoVE family cell cycle protein</fullName>
    </submittedName>
</protein>
<dbReference type="GO" id="GO:0008360">
    <property type="term" value="P:regulation of cell shape"/>
    <property type="evidence" value="ECO:0007669"/>
    <property type="project" value="UniProtKB-KW"/>
</dbReference>
<dbReference type="GO" id="GO:0032153">
    <property type="term" value="C:cell division site"/>
    <property type="evidence" value="ECO:0007669"/>
    <property type="project" value="TreeGrafter"/>
</dbReference>
<feature type="transmembrane region" description="Helical" evidence="6">
    <location>
        <begin position="347"/>
        <end position="368"/>
    </location>
</feature>
<dbReference type="EMBL" id="CP109872">
    <property type="protein sequence ID" value="UYW67112.1"/>
    <property type="molecule type" value="Genomic_DNA"/>
</dbReference>